<proteinExistence type="predicted"/>
<keyword evidence="2" id="KW-1185">Reference proteome</keyword>
<name>A0A8J3SQD8_9ACTN</name>
<dbReference type="Proteomes" id="UP000619788">
    <property type="component" value="Unassembled WGS sequence"/>
</dbReference>
<evidence type="ECO:0000313" key="2">
    <source>
        <dbReference type="Proteomes" id="UP000619788"/>
    </source>
</evidence>
<evidence type="ECO:0000313" key="1">
    <source>
        <dbReference type="EMBL" id="GIH93778.1"/>
    </source>
</evidence>
<sequence>MLWHMPRFSQLMFRYRTPVHPPLDLGASVWEGATAKVSHTWVIAGGRRDFVLNGLGVADLENGMGMAVLETEDGPLDTFQIGSEVYQSLSREEQQETGKKWKLVDSAYPHWRHGLRKAITAVQQVAQVRAFATERLGGENLRRYTLAVRLSGNQKDLTLADFHRYLRYCGIRQVIYDIWLTDDNRIRRIRSHSITYRSWREPGRTVSSTSEYWDFGIPAALTPPSPDDIMTSP</sequence>
<dbReference type="AlphaFoldDB" id="A0A8J3SQD8"/>
<dbReference type="EMBL" id="BOOJ01000036">
    <property type="protein sequence ID" value="GIH93778.1"/>
    <property type="molecule type" value="Genomic_DNA"/>
</dbReference>
<reference evidence="1 2" key="1">
    <citation type="submission" date="2021-01" db="EMBL/GenBank/DDBJ databases">
        <title>Whole genome shotgun sequence of Planobispora siamensis NBRC 107568.</title>
        <authorList>
            <person name="Komaki H."/>
            <person name="Tamura T."/>
        </authorList>
    </citation>
    <scope>NUCLEOTIDE SEQUENCE [LARGE SCALE GENOMIC DNA]</scope>
    <source>
        <strain evidence="1 2">NBRC 107568</strain>
    </source>
</reference>
<accession>A0A8J3SQD8</accession>
<protein>
    <submittedName>
        <fullName evidence="1">Uncharacterized protein</fullName>
    </submittedName>
</protein>
<dbReference type="Gene3D" id="2.50.20.20">
    <property type="match status" value="1"/>
</dbReference>
<comment type="caution">
    <text evidence="1">The sequence shown here is derived from an EMBL/GenBank/DDBJ whole genome shotgun (WGS) entry which is preliminary data.</text>
</comment>
<gene>
    <name evidence="1" type="ORF">Psi01_44080</name>
</gene>
<organism evidence="1 2">
    <name type="scientific">Planobispora siamensis</name>
    <dbReference type="NCBI Taxonomy" id="936338"/>
    <lineage>
        <taxon>Bacteria</taxon>
        <taxon>Bacillati</taxon>
        <taxon>Actinomycetota</taxon>
        <taxon>Actinomycetes</taxon>
        <taxon>Streptosporangiales</taxon>
        <taxon>Streptosporangiaceae</taxon>
        <taxon>Planobispora</taxon>
    </lineage>
</organism>